<keyword evidence="1" id="KW-0812">Transmembrane</keyword>
<keyword evidence="3" id="KW-1185">Reference proteome</keyword>
<evidence type="ECO:0000313" key="3">
    <source>
        <dbReference type="Proteomes" id="UP000789405"/>
    </source>
</evidence>
<dbReference type="AlphaFoldDB" id="A0A9N9DQP9"/>
<organism evidence="2 3">
    <name type="scientific">Dentiscutata erythropus</name>
    <dbReference type="NCBI Taxonomy" id="1348616"/>
    <lineage>
        <taxon>Eukaryota</taxon>
        <taxon>Fungi</taxon>
        <taxon>Fungi incertae sedis</taxon>
        <taxon>Mucoromycota</taxon>
        <taxon>Glomeromycotina</taxon>
        <taxon>Glomeromycetes</taxon>
        <taxon>Diversisporales</taxon>
        <taxon>Gigasporaceae</taxon>
        <taxon>Dentiscutata</taxon>
    </lineage>
</organism>
<protein>
    <submittedName>
        <fullName evidence="2">1738_t:CDS:1</fullName>
    </submittedName>
</protein>
<keyword evidence="1" id="KW-0472">Membrane</keyword>
<dbReference type="InterPro" id="IPR044878">
    <property type="entry name" value="UbiA_sf"/>
</dbReference>
<dbReference type="OrthoDB" id="1393842at2759"/>
<comment type="caution">
    <text evidence="2">The sequence shown here is derived from an EMBL/GenBank/DDBJ whole genome shotgun (WGS) entry which is preliminary data.</text>
</comment>
<gene>
    <name evidence="2" type="ORF">DERYTH_LOCUS9884</name>
</gene>
<proteinExistence type="predicted"/>
<dbReference type="EMBL" id="CAJVPY010005541">
    <property type="protein sequence ID" value="CAG8645330.1"/>
    <property type="molecule type" value="Genomic_DNA"/>
</dbReference>
<dbReference type="Gene3D" id="1.10.357.140">
    <property type="entry name" value="UbiA prenyltransferase"/>
    <property type="match status" value="1"/>
</dbReference>
<feature type="transmembrane region" description="Helical" evidence="1">
    <location>
        <begin position="237"/>
        <end position="258"/>
    </location>
</feature>
<dbReference type="PANTHER" id="PTHR42723:SF1">
    <property type="entry name" value="CHLOROPHYLL SYNTHASE, CHLOROPLASTIC"/>
    <property type="match status" value="1"/>
</dbReference>
<name>A0A9N9DQP9_9GLOM</name>
<dbReference type="Proteomes" id="UP000789405">
    <property type="component" value="Unassembled WGS sequence"/>
</dbReference>
<feature type="transmembrane region" description="Helical" evidence="1">
    <location>
        <begin position="145"/>
        <end position="170"/>
    </location>
</feature>
<evidence type="ECO:0000313" key="2">
    <source>
        <dbReference type="EMBL" id="CAG8645330.1"/>
    </source>
</evidence>
<sequence>MRKINIKALYLKYSQIISQLFTDIKNAILHEVLVIYRVSISDWTTTIIPTSFMLIGAFYARFFNSIETPIDNTSPIEAMKHIGFPRLSKIILYFSTFVMVTDWHNQLNNKEEDLINKPHRPIPSGLITIQGARLRTIAISIIHPIVGFFVGSFPSLFGALLWLGWVTLYMKFNVHANALSKNLYTAFGSWIQLVTAYHLIIGTDLNVDEWWGDQDGDMLVGRKTLPLLIGDVICRSLTAPLLLFSAILIGSSARCLLYHSNLKWCLLRAYETCESYLLVGIRGRINLPITYVMVDFM</sequence>
<feature type="transmembrane region" description="Helical" evidence="1">
    <location>
        <begin position="182"/>
        <end position="201"/>
    </location>
</feature>
<reference evidence="2" key="1">
    <citation type="submission" date="2021-06" db="EMBL/GenBank/DDBJ databases">
        <authorList>
            <person name="Kallberg Y."/>
            <person name="Tangrot J."/>
            <person name="Rosling A."/>
        </authorList>
    </citation>
    <scope>NUCLEOTIDE SEQUENCE</scope>
    <source>
        <strain evidence="2">MA453B</strain>
    </source>
</reference>
<dbReference type="InterPro" id="IPR050475">
    <property type="entry name" value="Prenyltransferase_related"/>
</dbReference>
<accession>A0A9N9DQP9</accession>
<evidence type="ECO:0000256" key="1">
    <source>
        <dbReference type="SAM" id="Phobius"/>
    </source>
</evidence>
<dbReference type="PANTHER" id="PTHR42723">
    <property type="entry name" value="CHLOROPHYLL SYNTHASE"/>
    <property type="match status" value="1"/>
</dbReference>
<keyword evidence="1" id="KW-1133">Transmembrane helix</keyword>